<reference evidence="1" key="1">
    <citation type="submission" date="2021-05" db="EMBL/GenBank/DDBJ databases">
        <authorList>
            <person name="Scholz U."/>
            <person name="Mascher M."/>
            <person name="Fiebig A."/>
        </authorList>
    </citation>
    <scope>NUCLEOTIDE SEQUENCE [LARGE SCALE GENOMIC DNA]</scope>
</reference>
<evidence type="ECO:0000313" key="2">
    <source>
        <dbReference type="Proteomes" id="UP001732700"/>
    </source>
</evidence>
<dbReference type="Proteomes" id="UP001732700">
    <property type="component" value="Chromosome 3C"/>
</dbReference>
<proteinExistence type="predicted"/>
<sequence>MTTRTLVILMATLSLAAAALLGAAADADVVDVILLPSDGGEGLAGHEEVTLASAAEAWEDTKKGGEEDAAPAATEKSVVEPRPWACCNTTQCTKSIPPTCHCLDVVERCDGACKKCEPAVMYPFRLVCNDEFHGDPGPKCPGGGGDDDVPSGASRSLAAAAQLLLACVVPLLIQTYY</sequence>
<name>A0ACD5VMW2_AVESA</name>
<reference evidence="1" key="2">
    <citation type="submission" date="2025-09" db="UniProtKB">
        <authorList>
            <consortium name="EnsemblPlants"/>
        </authorList>
    </citation>
    <scope>IDENTIFICATION</scope>
</reference>
<evidence type="ECO:0000313" key="1">
    <source>
        <dbReference type="EnsemblPlants" id="AVESA.00010b.r2.3CG0455390.1.CDS"/>
    </source>
</evidence>
<keyword evidence="2" id="KW-1185">Reference proteome</keyword>
<organism evidence="1 2">
    <name type="scientific">Avena sativa</name>
    <name type="common">Oat</name>
    <dbReference type="NCBI Taxonomy" id="4498"/>
    <lineage>
        <taxon>Eukaryota</taxon>
        <taxon>Viridiplantae</taxon>
        <taxon>Streptophyta</taxon>
        <taxon>Embryophyta</taxon>
        <taxon>Tracheophyta</taxon>
        <taxon>Spermatophyta</taxon>
        <taxon>Magnoliopsida</taxon>
        <taxon>Liliopsida</taxon>
        <taxon>Poales</taxon>
        <taxon>Poaceae</taxon>
        <taxon>BOP clade</taxon>
        <taxon>Pooideae</taxon>
        <taxon>Poodae</taxon>
        <taxon>Poeae</taxon>
        <taxon>Poeae Chloroplast Group 1 (Aveneae type)</taxon>
        <taxon>Aveninae</taxon>
        <taxon>Avena</taxon>
    </lineage>
</organism>
<accession>A0ACD5VMW2</accession>
<dbReference type="EnsemblPlants" id="AVESA.00010b.r2.3CG0455390.1">
    <property type="protein sequence ID" value="AVESA.00010b.r2.3CG0455390.1.CDS"/>
    <property type="gene ID" value="AVESA.00010b.r2.3CG0455390"/>
</dbReference>
<protein>
    <submittedName>
        <fullName evidence="1">Uncharacterized protein</fullName>
    </submittedName>
</protein>